<evidence type="ECO:0000256" key="10">
    <source>
        <dbReference type="PIRNR" id="PIRNR026671"/>
    </source>
</evidence>
<dbReference type="EMBL" id="JAARLZ010000004">
    <property type="protein sequence ID" value="NII06388.1"/>
    <property type="molecule type" value="Genomic_DNA"/>
</dbReference>
<comment type="catalytic activity">
    <reaction evidence="1 9 10">
        <text>D-alanyl-D-alanine + H2O = 2 D-alanine</text>
        <dbReference type="Rhea" id="RHEA:20661"/>
        <dbReference type="ChEBI" id="CHEBI:15377"/>
        <dbReference type="ChEBI" id="CHEBI:57416"/>
        <dbReference type="ChEBI" id="CHEBI:57822"/>
        <dbReference type="EC" id="3.4.13.22"/>
    </reaction>
</comment>
<dbReference type="GO" id="GO:0071555">
    <property type="term" value="P:cell wall organization"/>
    <property type="evidence" value="ECO:0007669"/>
    <property type="project" value="UniProtKB-KW"/>
</dbReference>
<feature type="active site" description="Proton donor/acceptor" evidence="9">
    <location>
        <position position="224"/>
    </location>
</feature>
<feature type="binding site" evidence="9">
    <location>
        <position position="157"/>
    </location>
    <ligand>
        <name>Zn(2+)</name>
        <dbReference type="ChEBI" id="CHEBI:29105"/>
        <note>catalytic</note>
    </ligand>
</feature>
<evidence type="ECO:0000256" key="6">
    <source>
        <dbReference type="ARBA" id="ARBA00022997"/>
    </source>
</evidence>
<feature type="binding site" evidence="9">
    <location>
        <position position="227"/>
    </location>
    <ligand>
        <name>Zn(2+)</name>
        <dbReference type="ChEBI" id="CHEBI:29105"/>
        <note>catalytic</note>
    </ligand>
</feature>
<dbReference type="CDD" id="cd14817">
    <property type="entry name" value="D-Ala-D-Ala_dipeptidase_VanX"/>
    <property type="match status" value="1"/>
</dbReference>
<feature type="signal peptide" evidence="11">
    <location>
        <begin position="1"/>
        <end position="35"/>
    </location>
</feature>
<evidence type="ECO:0000256" key="5">
    <source>
        <dbReference type="ARBA" id="ARBA00022833"/>
    </source>
</evidence>
<dbReference type="Proteomes" id="UP000490980">
    <property type="component" value="Unassembled WGS sequence"/>
</dbReference>
<evidence type="ECO:0000313" key="12">
    <source>
        <dbReference type="EMBL" id="NII06388.1"/>
    </source>
</evidence>
<dbReference type="GO" id="GO:0006508">
    <property type="term" value="P:proteolysis"/>
    <property type="evidence" value="ECO:0007669"/>
    <property type="project" value="UniProtKB-KW"/>
</dbReference>
<dbReference type="GO" id="GO:0008270">
    <property type="term" value="F:zinc ion binding"/>
    <property type="evidence" value="ECO:0007669"/>
    <property type="project" value="UniProtKB-UniRule"/>
</dbReference>
<reference evidence="12 13" key="1">
    <citation type="submission" date="2020-03" db="EMBL/GenBank/DDBJ databases">
        <authorList>
            <person name="Lai Q."/>
        </authorList>
    </citation>
    <scope>NUCLEOTIDE SEQUENCE [LARGE SCALE GENOMIC DNA]</scope>
    <source>
        <strain evidence="12 13">CCUG 25036</strain>
    </source>
</reference>
<keyword evidence="13" id="KW-1185">Reference proteome</keyword>
<keyword evidence="7 9" id="KW-0482">Metalloprotease</keyword>
<feature type="binding site" evidence="9">
    <location>
        <position position="164"/>
    </location>
    <ligand>
        <name>Zn(2+)</name>
        <dbReference type="ChEBI" id="CHEBI:29105"/>
        <note>catalytic</note>
    </ligand>
</feature>
<evidence type="ECO:0000256" key="4">
    <source>
        <dbReference type="ARBA" id="ARBA00022801"/>
    </source>
</evidence>
<evidence type="ECO:0000256" key="9">
    <source>
        <dbReference type="HAMAP-Rule" id="MF_01924"/>
    </source>
</evidence>
<comment type="cofactor">
    <cofactor evidence="9">
        <name>Zn(2+)</name>
        <dbReference type="ChEBI" id="CHEBI:29105"/>
    </cofactor>
    <text evidence="9">Binds 1 zinc ion per subunit.</text>
</comment>
<sequence>MRFADTFPVSPHTATKHVHLIGAACLFLTASLPVAAHSPTDAPDAGLTDIRTLVPDIAEDIRYAGSDNFTGAVIDGYRAPKCLLRTAAAKALASAEADLRRQGYRLKLWDCYRPARAVAAFVRWAGEPEDGRTKAAHYPALDKRQLLGEYIAPVSGHSKGATMDLTLMRCEAGHCTPLDMGTPFDFFDPRAHTDAPGITPAQRANRQRLLRAMSAHGFVNYAAEWWHYTLPAAASQAAMDVPVE</sequence>
<dbReference type="InterPro" id="IPR009045">
    <property type="entry name" value="Zn_M74/Hedgehog-like"/>
</dbReference>
<keyword evidence="5 9" id="KW-0862">Zinc</keyword>
<keyword evidence="8 10" id="KW-0961">Cell wall biogenesis/degradation</keyword>
<feature type="site" description="Transition state stabilizer" evidence="9">
    <location>
        <position position="113"/>
    </location>
</feature>
<dbReference type="GO" id="GO:0160237">
    <property type="term" value="F:D-Ala-D-Ala dipeptidase activity"/>
    <property type="evidence" value="ECO:0007669"/>
    <property type="project" value="UniProtKB-EC"/>
</dbReference>
<evidence type="ECO:0000256" key="8">
    <source>
        <dbReference type="ARBA" id="ARBA00023316"/>
    </source>
</evidence>
<dbReference type="GO" id="GO:0008237">
    <property type="term" value="F:metallopeptidase activity"/>
    <property type="evidence" value="ECO:0007669"/>
    <property type="project" value="UniProtKB-KW"/>
</dbReference>
<dbReference type="Gene3D" id="3.30.1380.10">
    <property type="match status" value="1"/>
</dbReference>
<evidence type="ECO:0000256" key="2">
    <source>
        <dbReference type="ARBA" id="ARBA00022670"/>
    </source>
</evidence>
<evidence type="ECO:0000256" key="7">
    <source>
        <dbReference type="ARBA" id="ARBA00023049"/>
    </source>
</evidence>
<proteinExistence type="inferred from homology"/>
<comment type="function">
    <text evidence="9 10">Catalyzes hydrolysis of the D-alanyl-D-alanine dipeptide.</text>
</comment>
<keyword evidence="11" id="KW-0732">Signal</keyword>
<feature type="chain" id="PRO_5031037885" description="D-alanyl-D-alanine dipeptidase" evidence="11">
    <location>
        <begin position="36"/>
        <end position="244"/>
    </location>
</feature>
<evidence type="ECO:0000256" key="11">
    <source>
        <dbReference type="SAM" id="SignalP"/>
    </source>
</evidence>
<keyword evidence="4 9" id="KW-0378">Hydrolase</keyword>
<organism evidence="12 13">
    <name type="scientific">Luteibacter anthropi</name>
    <dbReference type="NCBI Taxonomy" id="564369"/>
    <lineage>
        <taxon>Bacteria</taxon>
        <taxon>Pseudomonadati</taxon>
        <taxon>Pseudomonadota</taxon>
        <taxon>Gammaproteobacteria</taxon>
        <taxon>Lysobacterales</taxon>
        <taxon>Rhodanobacteraceae</taxon>
        <taxon>Luteibacter</taxon>
    </lineage>
</organism>
<evidence type="ECO:0000313" key="13">
    <source>
        <dbReference type="Proteomes" id="UP000490980"/>
    </source>
</evidence>
<comment type="similarity">
    <text evidence="9 10">Belongs to the peptidase M15D family.</text>
</comment>
<dbReference type="EC" id="3.4.13.22" evidence="9 10"/>
<dbReference type="AlphaFoldDB" id="A0A7X5U9J8"/>
<dbReference type="SUPFAM" id="SSF55166">
    <property type="entry name" value="Hedgehog/DD-peptidase"/>
    <property type="match status" value="1"/>
</dbReference>
<dbReference type="HAMAP" id="MF_01924">
    <property type="entry name" value="A_A_dipeptidase"/>
    <property type="match status" value="1"/>
</dbReference>
<evidence type="ECO:0000256" key="1">
    <source>
        <dbReference type="ARBA" id="ARBA00001362"/>
    </source>
</evidence>
<accession>A0A7X5U9J8</accession>
<dbReference type="PIRSF" id="PIRSF026671">
    <property type="entry name" value="AA_dipeptidase"/>
    <property type="match status" value="1"/>
</dbReference>
<protein>
    <recommendedName>
        <fullName evidence="9 10">D-alanyl-D-alanine dipeptidase</fullName>
        <shortName evidence="9 10">D-Ala-D-Ala dipeptidase</shortName>
        <ecNumber evidence="9 10">3.4.13.22</ecNumber>
    </recommendedName>
</protein>
<comment type="caution">
    <text evidence="12">The sequence shown here is derived from an EMBL/GenBank/DDBJ whole genome shotgun (WGS) entry which is preliminary data.</text>
</comment>
<gene>
    <name evidence="9" type="primary">ddpX</name>
    <name evidence="12" type="ORF">HBF25_08325</name>
</gene>
<keyword evidence="6 9" id="KW-0224">Dipeptidase</keyword>
<dbReference type="InterPro" id="IPR000755">
    <property type="entry name" value="A_A_dipeptidase"/>
</dbReference>
<dbReference type="PANTHER" id="PTHR43126">
    <property type="entry name" value="D-ALANYL-D-ALANINE DIPEPTIDASE"/>
    <property type="match status" value="1"/>
</dbReference>
<keyword evidence="2 9" id="KW-0645">Protease</keyword>
<dbReference type="PANTHER" id="PTHR43126:SF1">
    <property type="entry name" value="D-ALANYL-D-ALANINE DIPEPTIDASE"/>
    <property type="match status" value="1"/>
</dbReference>
<name>A0A7X5U9J8_9GAMM</name>
<keyword evidence="3 9" id="KW-0479">Metal-binding</keyword>
<evidence type="ECO:0000256" key="3">
    <source>
        <dbReference type="ARBA" id="ARBA00022723"/>
    </source>
</evidence>
<dbReference type="Pfam" id="PF01427">
    <property type="entry name" value="Peptidase_M15"/>
    <property type="match status" value="1"/>
</dbReference>